<feature type="transmembrane region" description="Helical" evidence="1">
    <location>
        <begin position="54"/>
        <end position="75"/>
    </location>
</feature>
<keyword evidence="3" id="KW-1185">Reference proteome</keyword>
<feature type="transmembrane region" description="Helical" evidence="1">
    <location>
        <begin position="15"/>
        <end position="42"/>
    </location>
</feature>
<dbReference type="EMBL" id="ABOX02000047">
    <property type="protein sequence ID" value="EEF58216.1"/>
    <property type="molecule type" value="Genomic_DNA"/>
</dbReference>
<evidence type="ECO:0000313" key="3">
    <source>
        <dbReference type="Proteomes" id="UP000003688"/>
    </source>
</evidence>
<proteinExistence type="predicted"/>
<dbReference type="AlphaFoldDB" id="B9XPI8"/>
<reference evidence="2 3" key="1">
    <citation type="journal article" date="2011" name="J. Bacteriol.">
        <title>Genome sequence of 'Pedosphaera parvula' Ellin514, an aerobic Verrucomicrobial isolate from pasture soil.</title>
        <authorList>
            <person name="Kant R."/>
            <person name="van Passel M.W."/>
            <person name="Sangwan P."/>
            <person name="Palva A."/>
            <person name="Lucas S."/>
            <person name="Copeland A."/>
            <person name="Lapidus A."/>
            <person name="Glavina Del Rio T."/>
            <person name="Dalin E."/>
            <person name="Tice H."/>
            <person name="Bruce D."/>
            <person name="Goodwin L."/>
            <person name="Pitluck S."/>
            <person name="Chertkov O."/>
            <person name="Larimer F.W."/>
            <person name="Land M.L."/>
            <person name="Hauser L."/>
            <person name="Brettin T.S."/>
            <person name="Detter J.C."/>
            <person name="Han S."/>
            <person name="de Vos W.M."/>
            <person name="Janssen P.H."/>
            <person name="Smidt H."/>
        </authorList>
    </citation>
    <scope>NUCLEOTIDE SEQUENCE [LARGE SCALE GENOMIC DNA]</scope>
    <source>
        <strain evidence="2 3">Ellin514</strain>
    </source>
</reference>
<sequence length="169" mass="18699">MNEARPKQYLWKQSLGAILWGLCFVLAPFEIPVYGAILWLPALIWLERLRTKRYGFWPGALCRFAVVLSIVVIAAKAPLKREDHHVGPLPNKQVTFAELVAAQIIYPPFGSNHYSLKITLPSTNPTVREVMHAITQQTGMRASIFHCASGATILHGSGGGSIRVSEPLK</sequence>
<keyword evidence="1" id="KW-0812">Transmembrane</keyword>
<keyword evidence="1" id="KW-1133">Transmembrane helix</keyword>
<dbReference type="Proteomes" id="UP000003688">
    <property type="component" value="Unassembled WGS sequence"/>
</dbReference>
<protein>
    <submittedName>
        <fullName evidence="2">Uncharacterized protein</fullName>
    </submittedName>
</protein>
<accession>B9XPI8</accession>
<dbReference type="RefSeq" id="WP_007417724.1">
    <property type="nucleotide sequence ID" value="NZ_ABOX02000047.1"/>
</dbReference>
<evidence type="ECO:0000313" key="2">
    <source>
        <dbReference type="EMBL" id="EEF58216.1"/>
    </source>
</evidence>
<gene>
    <name evidence="2" type="ORF">Cflav_PD1416</name>
</gene>
<name>B9XPI8_PEDPL</name>
<comment type="caution">
    <text evidence="2">The sequence shown here is derived from an EMBL/GenBank/DDBJ whole genome shotgun (WGS) entry which is preliminary data.</text>
</comment>
<keyword evidence="1" id="KW-0472">Membrane</keyword>
<evidence type="ECO:0000256" key="1">
    <source>
        <dbReference type="SAM" id="Phobius"/>
    </source>
</evidence>
<organism evidence="2 3">
    <name type="scientific">Pedosphaera parvula (strain Ellin514)</name>
    <dbReference type="NCBI Taxonomy" id="320771"/>
    <lineage>
        <taxon>Bacteria</taxon>
        <taxon>Pseudomonadati</taxon>
        <taxon>Verrucomicrobiota</taxon>
        <taxon>Pedosphaerae</taxon>
        <taxon>Pedosphaerales</taxon>
        <taxon>Pedosphaeraceae</taxon>
        <taxon>Pedosphaera</taxon>
    </lineage>
</organism>